<gene>
    <name evidence="7" type="ORF">DSCW_03200</name>
</gene>
<dbReference type="Proteomes" id="UP000427769">
    <property type="component" value="Chromosome"/>
</dbReference>
<dbReference type="PIRSF" id="PIRSF001227">
    <property type="entry name" value="Pen_acylase"/>
    <property type="match status" value="1"/>
</dbReference>
<keyword evidence="4" id="KW-0865">Zymogen</keyword>
<keyword evidence="3" id="KW-0378">Hydrolase</keyword>
<dbReference type="InterPro" id="IPR029055">
    <property type="entry name" value="Ntn_hydrolases_N"/>
</dbReference>
<feature type="binding site" evidence="6">
    <location>
        <position position="321"/>
    </location>
    <ligand>
        <name>Ca(2+)</name>
        <dbReference type="ChEBI" id="CHEBI:29108"/>
    </ligand>
</feature>
<proteinExistence type="inferred from homology"/>
<evidence type="ECO:0000256" key="3">
    <source>
        <dbReference type="ARBA" id="ARBA00022801"/>
    </source>
</evidence>
<dbReference type="Gene3D" id="3.60.20.10">
    <property type="entry name" value="Glutamine Phosphoribosylpyrophosphate, subunit 1, domain 1"/>
    <property type="match status" value="1"/>
</dbReference>
<dbReference type="GO" id="GO:0016811">
    <property type="term" value="F:hydrolase activity, acting on carbon-nitrogen (but not peptide) bonds, in linear amides"/>
    <property type="evidence" value="ECO:0007669"/>
    <property type="project" value="InterPro"/>
</dbReference>
<dbReference type="InterPro" id="IPR014395">
    <property type="entry name" value="Pen/GL7ACA/AHL_acylase"/>
</dbReference>
<evidence type="ECO:0000256" key="4">
    <source>
        <dbReference type="ARBA" id="ARBA00023145"/>
    </source>
</evidence>
<comment type="similarity">
    <text evidence="1">Belongs to the peptidase S45 family.</text>
</comment>
<dbReference type="InterPro" id="IPR043147">
    <property type="entry name" value="Penicillin_amidase_A-knob"/>
</dbReference>
<evidence type="ECO:0000256" key="6">
    <source>
        <dbReference type="PIRSR" id="PIRSR001227-2"/>
    </source>
</evidence>
<dbReference type="InterPro" id="IPR002692">
    <property type="entry name" value="S45"/>
</dbReference>
<dbReference type="Gene3D" id="2.30.120.10">
    <property type="match status" value="1"/>
</dbReference>
<comment type="cofactor">
    <cofactor evidence="6">
        <name>Ca(2+)</name>
        <dbReference type="ChEBI" id="CHEBI:29108"/>
    </cofactor>
    <text evidence="6">Binds 1 Ca(2+) ion per dimer.</text>
</comment>
<dbReference type="InterPro" id="IPR043146">
    <property type="entry name" value="Penicillin_amidase_N_B-knob"/>
</dbReference>
<dbReference type="PANTHER" id="PTHR34218">
    <property type="entry name" value="PEPTIDASE S45 PENICILLIN AMIDASE"/>
    <property type="match status" value="1"/>
</dbReference>
<evidence type="ECO:0000313" key="7">
    <source>
        <dbReference type="EMBL" id="BBO72903.1"/>
    </source>
</evidence>
<dbReference type="Pfam" id="PF01804">
    <property type="entry name" value="Penicil_amidase"/>
    <property type="match status" value="1"/>
</dbReference>
<evidence type="ECO:0000313" key="8">
    <source>
        <dbReference type="Proteomes" id="UP000427769"/>
    </source>
</evidence>
<dbReference type="PANTHER" id="PTHR34218:SF3">
    <property type="entry name" value="ACYL-HOMOSERINE LACTONE ACYLASE PVDQ"/>
    <property type="match status" value="1"/>
</dbReference>
<organism evidence="7 8">
    <name type="scientific">Desulfosarcina widdelii</name>
    <dbReference type="NCBI Taxonomy" id="947919"/>
    <lineage>
        <taxon>Bacteria</taxon>
        <taxon>Pseudomonadati</taxon>
        <taxon>Thermodesulfobacteriota</taxon>
        <taxon>Desulfobacteria</taxon>
        <taxon>Desulfobacterales</taxon>
        <taxon>Desulfosarcinaceae</taxon>
        <taxon>Desulfosarcina</taxon>
    </lineage>
</organism>
<reference evidence="7 8" key="1">
    <citation type="submission" date="2019-11" db="EMBL/GenBank/DDBJ databases">
        <title>Comparative genomics of hydrocarbon-degrading Desulfosarcina strains.</title>
        <authorList>
            <person name="Watanabe M."/>
            <person name="Kojima H."/>
            <person name="Fukui M."/>
        </authorList>
    </citation>
    <scope>NUCLEOTIDE SEQUENCE [LARGE SCALE GENOMIC DNA]</scope>
    <source>
        <strain evidence="7 8">PP31</strain>
    </source>
</reference>
<dbReference type="GO" id="GO:0017000">
    <property type="term" value="P:antibiotic biosynthetic process"/>
    <property type="evidence" value="ECO:0007669"/>
    <property type="project" value="InterPro"/>
</dbReference>
<dbReference type="SUPFAM" id="SSF56235">
    <property type="entry name" value="N-terminal nucleophile aminohydrolases (Ntn hydrolases)"/>
    <property type="match status" value="1"/>
</dbReference>
<feature type="binding site" evidence="6">
    <location>
        <position position="181"/>
    </location>
    <ligand>
        <name>Ca(2+)</name>
        <dbReference type="ChEBI" id="CHEBI:29108"/>
    </ligand>
</feature>
<dbReference type="CDD" id="cd03747">
    <property type="entry name" value="Ntn_PGA_like"/>
    <property type="match status" value="1"/>
</dbReference>
<protein>
    <submittedName>
        <fullName evidence="7">Penicillin amidase</fullName>
    </submittedName>
</protein>
<feature type="binding site" evidence="6">
    <location>
        <position position="318"/>
    </location>
    <ligand>
        <name>Ca(2+)</name>
        <dbReference type="ChEBI" id="CHEBI:29108"/>
    </ligand>
</feature>
<accession>A0A5K7YYA8</accession>
<keyword evidence="6" id="KW-0479">Metal-binding</keyword>
<dbReference type="AlphaFoldDB" id="A0A5K7YYA8"/>
<dbReference type="EMBL" id="AP021875">
    <property type="protein sequence ID" value="BBO72903.1"/>
    <property type="molecule type" value="Genomic_DNA"/>
</dbReference>
<dbReference type="OrthoDB" id="9760084at2"/>
<evidence type="ECO:0000256" key="1">
    <source>
        <dbReference type="ARBA" id="ARBA00006586"/>
    </source>
</evidence>
<dbReference type="Gene3D" id="1.10.439.10">
    <property type="entry name" value="Penicillin Amidohydrolase, domain 1"/>
    <property type="match status" value="1"/>
</dbReference>
<dbReference type="KEGG" id="dwd:DSCW_03200"/>
<keyword evidence="6" id="KW-0106">Calcium</keyword>
<dbReference type="GO" id="GO:0046872">
    <property type="term" value="F:metal ion binding"/>
    <property type="evidence" value="ECO:0007669"/>
    <property type="project" value="UniProtKB-KW"/>
</dbReference>
<feature type="active site" description="Nucleophile" evidence="5">
    <location>
        <position position="245"/>
    </location>
</feature>
<dbReference type="RefSeq" id="WP_155302067.1">
    <property type="nucleotide sequence ID" value="NZ_AP021875.1"/>
</dbReference>
<dbReference type="InterPro" id="IPR023343">
    <property type="entry name" value="Penicillin_amidase_dom1"/>
</dbReference>
<keyword evidence="2" id="KW-0732">Signal</keyword>
<evidence type="ECO:0000256" key="5">
    <source>
        <dbReference type="PIRSR" id="PIRSR001227-1"/>
    </source>
</evidence>
<dbReference type="PROSITE" id="PS51257">
    <property type="entry name" value="PROKAR_LIPOPROTEIN"/>
    <property type="match status" value="1"/>
</dbReference>
<dbReference type="Gene3D" id="1.10.1400.10">
    <property type="match status" value="1"/>
</dbReference>
<keyword evidence="8" id="KW-1185">Reference proteome</keyword>
<evidence type="ECO:0000256" key="2">
    <source>
        <dbReference type="ARBA" id="ARBA00022729"/>
    </source>
</evidence>
<sequence>MRHILRLISTASLILLTGCAGLNRYPVDGTQSLDGLRAPATVNRDEKGMAYIHARTLDDAMLALGYVTAQDRLFQMTLTRLFAQGRISELAGEKGRDVDIRHRTLGFHRRAIEHARMLEPDTRRWFQRYVDGVNAYIRSGEDSFPLEFKLAGISPELWSVADCLSILYYMSWSTSANLKAEIVAQMLIERLGEQKAREIFPLNVNPDDAFSLKLAADGRISENLAVGCDGMLAGFLEGGSHELGSNNWVAGADLSSGGKPVVCNDPHLDARILPGPWYPAGLFTPDNRIVGVHIPGLPLMPIFRNQHVAAGITNAYGDMQDLFVETVDPANADHYLEGSRSIPFAVIRETLKIRDKKAEDGFREEAIEIRSTNRGPVVSGVLKGLETDKFMSLRWAPFETMGPTLGVMEVVQAKSTAEIRSALAHTNIIMLNFVFGDDRGDFGWHVSGRLPIRSRCDGTVPCVVTDGEDDWRGFVPFDEMPQITNPVKGWVGTCNHHTVPHDYPYYYSSYQATSYRYRRLKELMAIPGKKTADQHWQYQRDTYNLLAEKLVPFMVPVLNQSLQTRPLAKILGQWDYRDTADAPGATVFHSIYERFAWLTFADELGEPLARTMLGVWYFWQERFQQMMLTDDLDHWFDDAATKAVVESKQDLLIRAALDAQAGLSETLGADPENWNWGAVHRHTFVSPIRREGPGSGFLGGGTHPAPGSVETLYRGLYDYDDPYAVTVSASLRMVADLGDDDKVLAVIPGGVAGRVFHPHATDQIEAFMSGEKRYWWFSDNAIAEHAQSTLRLQPQP</sequence>
<name>A0A5K7YYA8_9BACT</name>